<dbReference type="InterPro" id="IPR029021">
    <property type="entry name" value="Prot-tyrosine_phosphatase-like"/>
</dbReference>
<sequence>MIEIIPNLHIGNQSDYETNIANRHNWFVIHACKEPFHRNLLGYSGKGAPKEHPEYLLARRGNRLFLNLVDATDPSYIPKEIIDSALQFLDEVISQNKPVLLHCNLGESRSPGIGLLYLAQNRKIPNQNLEEAENSFRELYSNYKPKTGMRGFLKKYWQEYMKQSE</sequence>
<name>A0AB73MG30_9LEPT</name>
<protein>
    <submittedName>
        <fullName evidence="1">Phosphatase</fullName>
    </submittedName>
</protein>
<comment type="caution">
    <text evidence="1">The sequence shown here is derived from an EMBL/GenBank/DDBJ whole genome shotgun (WGS) entry which is preliminary data.</text>
</comment>
<organism evidence="1 2">
    <name type="scientific">Leptospira santarosai</name>
    <dbReference type="NCBI Taxonomy" id="28183"/>
    <lineage>
        <taxon>Bacteria</taxon>
        <taxon>Pseudomonadati</taxon>
        <taxon>Spirochaetota</taxon>
        <taxon>Spirochaetia</taxon>
        <taxon>Leptospirales</taxon>
        <taxon>Leptospiraceae</taxon>
        <taxon>Leptospira</taxon>
    </lineage>
</organism>
<dbReference type="Proteomes" id="UP000189337">
    <property type="component" value="Unassembled WGS sequence"/>
</dbReference>
<evidence type="ECO:0000313" key="1">
    <source>
        <dbReference type="EMBL" id="ONF94550.1"/>
    </source>
</evidence>
<dbReference type="AlphaFoldDB" id="A0AB73MG30"/>
<reference evidence="1 2" key="1">
    <citation type="submission" date="2017-01" db="EMBL/GenBank/DDBJ databases">
        <title>Comparative genomic analysis of Brazilian Leptospira santarosai.</title>
        <authorList>
            <person name="Moreno L.Z."/>
            <person name="Miraglia F."/>
            <person name="Kremer F.S."/>
            <person name="Eslabao M.R."/>
            <person name="Lilenbaum W."/>
            <person name="Dellagostin O.A."/>
            <person name="Moreno A.M."/>
        </authorList>
    </citation>
    <scope>NUCLEOTIDE SEQUENCE [LARGE SCALE GENOMIC DNA]</scope>
    <source>
        <strain evidence="1 2">M52/8-19</strain>
    </source>
</reference>
<dbReference type="RefSeq" id="WP_004469660.1">
    <property type="nucleotide sequence ID" value="NZ_JASEXD010000015.1"/>
</dbReference>
<proteinExistence type="predicted"/>
<dbReference type="Gene3D" id="3.90.190.10">
    <property type="entry name" value="Protein tyrosine phosphatase superfamily"/>
    <property type="match status" value="1"/>
</dbReference>
<dbReference type="EMBL" id="MTSU01000001">
    <property type="protein sequence ID" value="ONF94550.1"/>
    <property type="molecule type" value="Genomic_DNA"/>
</dbReference>
<gene>
    <name evidence="1" type="ORF">BWD14_00415</name>
</gene>
<dbReference type="SUPFAM" id="SSF52799">
    <property type="entry name" value="(Phosphotyrosine protein) phosphatases II"/>
    <property type="match status" value="1"/>
</dbReference>
<accession>A0AB73MG30</accession>
<evidence type="ECO:0000313" key="2">
    <source>
        <dbReference type="Proteomes" id="UP000189337"/>
    </source>
</evidence>
<dbReference type="PROSITE" id="PS00383">
    <property type="entry name" value="TYR_PHOSPHATASE_1"/>
    <property type="match status" value="1"/>
</dbReference>
<dbReference type="InterPro" id="IPR016130">
    <property type="entry name" value="Tyr_Pase_AS"/>
</dbReference>